<dbReference type="GO" id="GO:0033842">
    <property type="term" value="F:N-acetyl-beta-glucosaminyl-derivative 4-beta-N-acetylgalactosaminyltransferase activity"/>
    <property type="evidence" value="ECO:0007669"/>
    <property type="project" value="UniProtKB-EC"/>
</dbReference>
<dbReference type="Gene3D" id="3.90.550.10">
    <property type="entry name" value="Spore Coat Polysaccharide Biosynthesis Protein SpsA, Chain A"/>
    <property type="match status" value="1"/>
</dbReference>
<evidence type="ECO:0000313" key="4">
    <source>
        <dbReference type="Proteomes" id="UP001163046"/>
    </source>
</evidence>
<dbReference type="PANTHER" id="PTHR12369">
    <property type="entry name" value="CHONDROITIN SYNTHASE"/>
    <property type="match status" value="1"/>
</dbReference>
<gene>
    <name evidence="3" type="primary">B4GALNT4_2</name>
    <name evidence="3" type="ORF">OS493_004232</name>
</gene>
<protein>
    <submittedName>
        <fullName evidence="3">PA14</fullName>
        <ecNumber evidence="3">2.4.1.244</ecNumber>
    </submittedName>
</protein>
<accession>A0A9W9ZSX0</accession>
<dbReference type="EC" id="2.4.1.244" evidence="3"/>
<evidence type="ECO:0000259" key="2">
    <source>
        <dbReference type="Pfam" id="PF02709"/>
    </source>
</evidence>
<evidence type="ECO:0000313" key="3">
    <source>
        <dbReference type="EMBL" id="KAJ7387256.1"/>
    </source>
</evidence>
<dbReference type="InterPro" id="IPR027791">
    <property type="entry name" value="Galactosyl_T_C"/>
</dbReference>
<dbReference type="OrthoDB" id="5966299at2759"/>
<dbReference type="AlphaFoldDB" id="A0A9W9ZSX0"/>
<dbReference type="Pfam" id="PF02709">
    <property type="entry name" value="Glyco_transf_7C"/>
    <property type="match status" value="1"/>
</dbReference>
<reference evidence="3" key="1">
    <citation type="submission" date="2023-01" db="EMBL/GenBank/DDBJ databases">
        <title>Genome assembly of the deep-sea coral Lophelia pertusa.</title>
        <authorList>
            <person name="Herrera S."/>
            <person name="Cordes E."/>
        </authorList>
    </citation>
    <scope>NUCLEOTIDE SEQUENCE</scope>
    <source>
        <strain evidence="3">USNM1676648</strain>
        <tissue evidence="3">Polyp</tissue>
    </source>
</reference>
<keyword evidence="1 3" id="KW-0808">Transferase</keyword>
<dbReference type="SUPFAM" id="SSF53448">
    <property type="entry name" value="Nucleotide-diphospho-sugar transferases"/>
    <property type="match status" value="1"/>
</dbReference>
<evidence type="ECO:0000256" key="1">
    <source>
        <dbReference type="ARBA" id="ARBA00022679"/>
    </source>
</evidence>
<sequence length="142" mass="16777">MVTEPNSILFVMDLQLDIPYHFLDDVRKHCVQHKVAYSPLLVRLLCGATPHQLTGFWEVHGYGLMAIYKSDWDRIGGMNVEEFRNKWGGEDWEICDRILMDGMEIERLKMMHLFHYFHSKKGMWADVHDATEAVDNSDEYWL</sequence>
<keyword evidence="4" id="KW-1185">Reference proteome</keyword>
<proteinExistence type="predicted"/>
<feature type="domain" description="Galactosyltransferase C-terminal" evidence="2">
    <location>
        <begin position="56"/>
        <end position="118"/>
    </location>
</feature>
<keyword evidence="3" id="KW-0328">Glycosyltransferase</keyword>
<dbReference type="Proteomes" id="UP001163046">
    <property type="component" value="Unassembled WGS sequence"/>
</dbReference>
<organism evidence="3 4">
    <name type="scientific">Desmophyllum pertusum</name>
    <dbReference type="NCBI Taxonomy" id="174260"/>
    <lineage>
        <taxon>Eukaryota</taxon>
        <taxon>Metazoa</taxon>
        <taxon>Cnidaria</taxon>
        <taxon>Anthozoa</taxon>
        <taxon>Hexacorallia</taxon>
        <taxon>Scleractinia</taxon>
        <taxon>Caryophylliina</taxon>
        <taxon>Caryophylliidae</taxon>
        <taxon>Desmophyllum</taxon>
    </lineage>
</organism>
<dbReference type="InterPro" id="IPR051227">
    <property type="entry name" value="CS_glycosyltransferase"/>
</dbReference>
<comment type="caution">
    <text evidence="3">The sequence shown here is derived from an EMBL/GenBank/DDBJ whole genome shotgun (WGS) entry which is preliminary data.</text>
</comment>
<dbReference type="EMBL" id="MU825874">
    <property type="protein sequence ID" value="KAJ7387256.1"/>
    <property type="molecule type" value="Genomic_DNA"/>
</dbReference>
<dbReference type="InterPro" id="IPR029044">
    <property type="entry name" value="Nucleotide-diphossugar_trans"/>
</dbReference>
<name>A0A9W9ZSX0_9CNID</name>